<name>A0AA92K0E1_RALSL</name>
<evidence type="ECO:0000256" key="5">
    <source>
        <dbReference type="ARBA" id="ARBA00022576"/>
    </source>
</evidence>
<dbReference type="GO" id="GO:0030170">
    <property type="term" value="F:pyridoxal phosphate binding"/>
    <property type="evidence" value="ECO:0007669"/>
    <property type="project" value="InterPro"/>
</dbReference>
<dbReference type="PROSITE" id="PS00600">
    <property type="entry name" value="AA_TRANSFER_CLASS_3"/>
    <property type="match status" value="1"/>
</dbReference>
<evidence type="ECO:0000256" key="1">
    <source>
        <dbReference type="ARBA" id="ARBA00001933"/>
    </source>
</evidence>
<dbReference type="EC" id="2.6.1.76" evidence="3"/>
<keyword evidence="5 10" id="KW-0032">Aminotransferase</keyword>
<dbReference type="FunFam" id="3.40.640.10:FF:000004">
    <property type="entry name" value="Acetylornithine aminotransferase"/>
    <property type="match status" value="1"/>
</dbReference>
<evidence type="ECO:0000256" key="8">
    <source>
        <dbReference type="ARBA" id="ARBA00049111"/>
    </source>
</evidence>
<protein>
    <recommendedName>
        <fullName evidence="4">Diaminobutyrate--2-oxoglutarate transaminase</fullName>
        <ecNumber evidence="3">2.6.1.76</ecNumber>
    </recommendedName>
</protein>
<dbReference type="InterPro" id="IPR015422">
    <property type="entry name" value="PyrdxlP-dep_Trfase_small"/>
</dbReference>
<dbReference type="Pfam" id="PF00202">
    <property type="entry name" value="Aminotran_3"/>
    <property type="match status" value="1"/>
</dbReference>
<comment type="similarity">
    <text evidence="9">Belongs to the class-III pyridoxal-phosphate-dependent aminotransferase family.</text>
</comment>
<dbReference type="InterPro" id="IPR050103">
    <property type="entry name" value="Class-III_PLP-dep_AT"/>
</dbReference>
<dbReference type="Gene3D" id="3.40.640.10">
    <property type="entry name" value="Type I PLP-dependent aspartate aminotransferase-like (Major domain)"/>
    <property type="match status" value="1"/>
</dbReference>
<evidence type="ECO:0000256" key="4">
    <source>
        <dbReference type="ARBA" id="ARBA00014798"/>
    </source>
</evidence>
<reference evidence="11" key="1">
    <citation type="submission" date="2020-04" db="EMBL/GenBank/DDBJ databases">
        <title>Ralstonia solanacearum UW576, UW763, UW773, and UW774.</title>
        <authorList>
            <person name="Steidl O."/>
            <person name="Truchon A."/>
            <person name="Allen C."/>
        </authorList>
    </citation>
    <scope>NUCLEOTIDE SEQUENCE [LARGE SCALE GENOMIC DNA]</scope>
    <source>
        <strain evidence="11">UW774</strain>
    </source>
</reference>
<keyword evidence="7 9" id="KW-0663">Pyridoxal phosphate</keyword>
<dbReference type="SUPFAM" id="SSF53383">
    <property type="entry name" value="PLP-dependent transferases"/>
    <property type="match status" value="1"/>
</dbReference>
<dbReference type="Proteomes" id="UP000593970">
    <property type="component" value="Chromosome"/>
</dbReference>
<sequence>MSLESTLDSVRRHQSKGRAMLYAMSGIRDCEDHAKGCWVQSTSDRQYLDFGSFSVFLLGHCHPAVVDAVGQQLRRLPVSSRTLPSPIQAQACAALATFAPPQLSKVMLLNSGAEAVEAALKLAKAKTGRQSVIYLEKSYHGKTLGALSVTDAAVFRRGFISEANDNIRASRTDAEQVTALIMTQSPAAVILEPIQGEGGIHELPPAFRRAVRAACNEVGALLIHDEIQCGLGRSGEPWASLDTTDAIPDILLSGKGLGGGVVPVSALMATPQAFAPYDQDPILHSTTFGGNPLACAALIATLEALQEGQLWQHARALGQIAQEGLRQLVQRHSDLFSGVSGRGLMLGLHCRSGEVAAYLIRRCAEQMLLLTPCLTTPQTIRFTPPLIATKADIQFACDAMEKASRDVHTDLI</sequence>
<dbReference type="AlphaFoldDB" id="A0AA92K0E1"/>
<dbReference type="Gene3D" id="3.90.1150.10">
    <property type="entry name" value="Aspartate Aminotransferase, domain 1"/>
    <property type="match status" value="1"/>
</dbReference>
<proteinExistence type="inferred from homology"/>
<evidence type="ECO:0000313" key="11">
    <source>
        <dbReference type="Proteomes" id="UP000593970"/>
    </source>
</evidence>
<dbReference type="GO" id="GO:0042802">
    <property type="term" value="F:identical protein binding"/>
    <property type="evidence" value="ECO:0007669"/>
    <property type="project" value="TreeGrafter"/>
</dbReference>
<evidence type="ECO:0000256" key="6">
    <source>
        <dbReference type="ARBA" id="ARBA00022679"/>
    </source>
</evidence>
<dbReference type="GO" id="GO:0045303">
    <property type="term" value="F:diaminobutyrate-2-oxoglutarate transaminase activity"/>
    <property type="evidence" value="ECO:0007669"/>
    <property type="project" value="UniProtKB-EC"/>
</dbReference>
<comment type="pathway">
    <text evidence="2">Amine and polyamine biosynthesis; ectoine biosynthesis; L-ectoine from L-aspartate 4-semialdehyde: step 1/3.</text>
</comment>
<dbReference type="InterPro" id="IPR005814">
    <property type="entry name" value="Aminotrans_3"/>
</dbReference>
<comment type="cofactor">
    <cofactor evidence="1">
        <name>pyridoxal 5'-phosphate</name>
        <dbReference type="ChEBI" id="CHEBI:597326"/>
    </cofactor>
</comment>
<evidence type="ECO:0000313" key="10">
    <source>
        <dbReference type="EMBL" id="QOK96117.1"/>
    </source>
</evidence>
<dbReference type="EMBL" id="CP051169">
    <property type="protein sequence ID" value="QOK96117.1"/>
    <property type="molecule type" value="Genomic_DNA"/>
</dbReference>
<evidence type="ECO:0000256" key="2">
    <source>
        <dbReference type="ARBA" id="ARBA00004946"/>
    </source>
</evidence>
<gene>
    <name evidence="10" type="ORF">HF909_06580</name>
</gene>
<evidence type="ECO:0000256" key="9">
    <source>
        <dbReference type="RuleBase" id="RU003560"/>
    </source>
</evidence>
<dbReference type="InterPro" id="IPR015421">
    <property type="entry name" value="PyrdxlP-dep_Trfase_major"/>
</dbReference>
<dbReference type="InterPro" id="IPR015424">
    <property type="entry name" value="PyrdxlP-dep_Trfase"/>
</dbReference>
<dbReference type="InterPro" id="IPR049704">
    <property type="entry name" value="Aminotrans_3_PPA_site"/>
</dbReference>
<accession>A0AA92K0E1</accession>
<evidence type="ECO:0000256" key="3">
    <source>
        <dbReference type="ARBA" id="ARBA00013155"/>
    </source>
</evidence>
<dbReference type="PANTHER" id="PTHR11986">
    <property type="entry name" value="AMINOTRANSFERASE CLASS III"/>
    <property type="match status" value="1"/>
</dbReference>
<evidence type="ECO:0000256" key="7">
    <source>
        <dbReference type="ARBA" id="ARBA00022898"/>
    </source>
</evidence>
<organism evidence="10 11">
    <name type="scientific">Ralstonia solanacearum</name>
    <name type="common">Pseudomonas solanacearum</name>
    <dbReference type="NCBI Taxonomy" id="305"/>
    <lineage>
        <taxon>Bacteria</taxon>
        <taxon>Pseudomonadati</taxon>
        <taxon>Pseudomonadota</taxon>
        <taxon>Betaproteobacteria</taxon>
        <taxon>Burkholderiales</taxon>
        <taxon>Burkholderiaceae</taxon>
        <taxon>Ralstonia</taxon>
        <taxon>Ralstonia solanacearum species complex</taxon>
    </lineage>
</organism>
<dbReference type="PANTHER" id="PTHR11986:SF79">
    <property type="entry name" value="ACETYLORNITHINE AMINOTRANSFERASE, MITOCHONDRIAL"/>
    <property type="match status" value="1"/>
</dbReference>
<dbReference type="CDD" id="cd00610">
    <property type="entry name" value="OAT_like"/>
    <property type="match status" value="1"/>
</dbReference>
<comment type="catalytic activity">
    <reaction evidence="8">
        <text>L-2,4-diaminobutanoate + 2-oxoglutarate = L-aspartate 4-semialdehyde + L-glutamate</text>
        <dbReference type="Rhea" id="RHEA:11160"/>
        <dbReference type="ChEBI" id="CHEBI:16810"/>
        <dbReference type="ChEBI" id="CHEBI:29985"/>
        <dbReference type="ChEBI" id="CHEBI:58761"/>
        <dbReference type="ChEBI" id="CHEBI:537519"/>
        <dbReference type="EC" id="2.6.1.76"/>
    </reaction>
</comment>
<dbReference type="PIRSF" id="PIRSF000521">
    <property type="entry name" value="Transaminase_4ab_Lys_Orn"/>
    <property type="match status" value="1"/>
</dbReference>
<keyword evidence="6" id="KW-0808">Transferase</keyword>